<dbReference type="STRING" id="1038014.SAMN04487910_3939"/>
<dbReference type="SUPFAM" id="SSF53244">
    <property type="entry name" value="MurD-like peptide ligases, peptide-binding domain"/>
    <property type="match status" value="1"/>
</dbReference>
<comment type="pathway">
    <text evidence="10 11">Cell wall biogenesis; peptidoglycan biosynthesis.</text>
</comment>
<keyword evidence="1 10" id="KW-0963">Cytoplasm</keyword>
<dbReference type="NCBIfam" id="TIGR01143">
    <property type="entry name" value="murF"/>
    <property type="match status" value="1"/>
</dbReference>
<comment type="subcellular location">
    <subcellularLocation>
        <location evidence="10 11">Cytoplasm</location>
    </subcellularLocation>
</comment>
<dbReference type="EMBL" id="FOAB01000007">
    <property type="protein sequence ID" value="SEM02012.1"/>
    <property type="molecule type" value="Genomic_DNA"/>
</dbReference>
<comment type="catalytic activity">
    <reaction evidence="10 11">
        <text>D-alanyl-D-alanine + UDP-N-acetyl-alpha-D-muramoyl-L-alanyl-gamma-D-glutamyl-meso-2,6-diaminopimelate + ATP = UDP-N-acetyl-alpha-D-muramoyl-L-alanyl-gamma-D-glutamyl-meso-2,6-diaminopimeloyl-D-alanyl-D-alanine + ADP + phosphate + H(+)</text>
        <dbReference type="Rhea" id="RHEA:28374"/>
        <dbReference type="ChEBI" id="CHEBI:15378"/>
        <dbReference type="ChEBI" id="CHEBI:30616"/>
        <dbReference type="ChEBI" id="CHEBI:43474"/>
        <dbReference type="ChEBI" id="CHEBI:57822"/>
        <dbReference type="ChEBI" id="CHEBI:61386"/>
        <dbReference type="ChEBI" id="CHEBI:83905"/>
        <dbReference type="ChEBI" id="CHEBI:456216"/>
        <dbReference type="EC" id="6.3.2.10"/>
    </reaction>
</comment>
<keyword evidence="9 10" id="KW-0961">Cell wall biogenesis/degradation</keyword>
<dbReference type="GO" id="GO:0009252">
    <property type="term" value="P:peptidoglycan biosynthetic process"/>
    <property type="evidence" value="ECO:0007669"/>
    <property type="project" value="UniProtKB-UniRule"/>
</dbReference>
<dbReference type="GO" id="GO:0071555">
    <property type="term" value="P:cell wall organization"/>
    <property type="evidence" value="ECO:0007669"/>
    <property type="project" value="UniProtKB-KW"/>
</dbReference>
<dbReference type="GO" id="GO:0008766">
    <property type="term" value="F:UDP-N-acetylmuramoylalanyl-D-glutamyl-2,6-diaminopimelate-D-alanyl-D-alanine ligase activity"/>
    <property type="evidence" value="ECO:0007669"/>
    <property type="project" value="RHEA"/>
</dbReference>
<evidence type="ECO:0000256" key="9">
    <source>
        <dbReference type="ARBA" id="ARBA00023316"/>
    </source>
</evidence>
<dbReference type="PANTHER" id="PTHR43024:SF1">
    <property type="entry name" value="UDP-N-ACETYLMURAMOYL-TRIPEPTIDE--D-ALANYL-D-ALANINE LIGASE"/>
    <property type="match status" value="1"/>
</dbReference>
<evidence type="ECO:0000256" key="7">
    <source>
        <dbReference type="ARBA" id="ARBA00022984"/>
    </source>
</evidence>
<keyword evidence="6 10" id="KW-0133">Cell shape</keyword>
<keyword evidence="8 10" id="KW-0131">Cell cycle</keyword>
<dbReference type="Pfam" id="PF02875">
    <property type="entry name" value="Mur_ligase_C"/>
    <property type="match status" value="1"/>
</dbReference>
<evidence type="ECO:0000256" key="10">
    <source>
        <dbReference type="HAMAP-Rule" id="MF_02019"/>
    </source>
</evidence>
<accession>A0A1H7UYH0</accession>
<dbReference type="PANTHER" id="PTHR43024">
    <property type="entry name" value="UDP-N-ACETYLMURAMOYL-TRIPEPTIDE--D-ALANYL-D-ALANINE LIGASE"/>
    <property type="match status" value="1"/>
</dbReference>
<protein>
    <recommendedName>
        <fullName evidence="10 11">UDP-N-acetylmuramoyl-tripeptide--D-alanyl-D-alanine ligase</fullName>
        <ecNumber evidence="10 11">6.3.2.10</ecNumber>
    </recommendedName>
    <alternativeName>
        <fullName evidence="10">D-alanyl-D-alanine-adding enzyme</fullName>
    </alternativeName>
</protein>
<dbReference type="Pfam" id="PF08245">
    <property type="entry name" value="Mur_ligase_M"/>
    <property type="match status" value="1"/>
</dbReference>
<keyword evidence="5 10" id="KW-0067">ATP-binding</keyword>
<dbReference type="InterPro" id="IPR004101">
    <property type="entry name" value="Mur_ligase_C"/>
</dbReference>
<keyword evidence="3 10" id="KW-0132">Cell division</keyword>
<evidence type="ECO:0000256" key="5">
    <source>
        <dbReference type="ARBA" id="ARBA00022840"/>
    </source>
</evidence>
<dbReference type="HAMAP" id="MF_02019">
    <property type="entry name" value="MurF"/>
    <property type="match status" value="1"/>
</dbReference>
<dbReference type="InterPro" id="IPR013221">
    <property type="entry name" value="Mur_ligase_cen"/>
</dbReference>
<evidence type="ECO:0000259" key="14">
    <source>
        <dbReference type="Pfam" id="PF08245"/>
    </source>
</evidence>
<dbReference type="GO" id="GO:0051301">
    <property type="term" value="P:cell division"/>
    <property type="evidence" value="ECO:0007669"/>
    <property type="project" value="UniProtKB-KW"/>
</dbReference>
<name>A0A1H7UYH0_AQUAM</name>
<dbReference type="Proteomes" id="UP000198521">
    <property type="component" value="Unassembled WGS sequence"/>
</dbReference>
<dbReference type="AlphaFoldDB" id="A0A1H7UYH0"/>
<dbReference type="Gene3D" id="3.40.1190.10">
    <property type="entry name" value="Mur-like, catalytic domain"/>
    <property type="match status" value="1"/>
</dbReference>
<keyword evidence="16" id="KW-1185">Reference proteome</keyword>
<reference evidence="15 16" key="1">
    <citation type="submission" date="2016-10" db="EMBL/GenBank/DDBJ databases">
        <authorList>
            <person name="de Groot N.N."/>
        </authorList>
    </citation>
    <scope>NUCLEOTIDE SEQUENCE [LARGE SCALE GENOMIC DNA]</scope>
    <source>
        <strain evidence="15 16">DSM 25232</strain>
    </source>
</reference>
<dbReference type="RefSeq" id="WP_091411566.1">
    <property type="nucleotide sequence ID" value="NZ_FOAB01000007.1"/>
</dbReference>
<dbReference type="Pfam" id="PF01225">
    <property type="entry name" value="Mur_ligase"/>
    <property type="match status" value="1"/>
</dbReference>
<keyword evidence="4 10" id="KW-0547">Nucleotide-binding</keyword>
<dbReference type="Gene3D" id="3.40.1390.10">
    <property type="entry name" value="MurE/MurF, N-terminal domain"/>
    <property type="match status" value="1"/>
</dbReference>
<evidence type="ECO:0000256" key="1">
    <source>
        <dbReference type="ARBA" id="ARBA00022490"/>
    </source>
</evidence>
<feature type="domain" description="Mur ligase N-terminal catalytic" evidence="12">
    <location>
        <begin position="14"/>
        <end position="84"/>
    </location>
</feature>
<evidence type="ECO:0000256" key="6">
    <source>
        <dbReference type="ARBA" id="ARBA00022960"/>
    </source>
</evidence>
<dbReference type="Gene3D" id="3.90.190.20">
    <property type="entry name" value="Mur ligase, C-terminal domain"/>
    <property type="match status" value="1"/>
</dbReference>
<dbReference type="InterPro" id="IPR036565">
    <property type="entry name" value="Mur-like_cat_sf"/>
</dbReference>
<keyword evidence="2 10" id="KW-0436">Ligase</keyword>
<dbReference type="EC" id="6.3.2.10" evidence="10 11"/>
<dbReference type="SUPFAM" id="SSF53623">
    <property type="entry name" value="MurD-like peptide ligases, catalytic domain"/>
    <property type="match status" value="1"/>
</dbReference>
<dbReference type="InterPro" id="IPR000713">
    <property type="entry name" value="Mur_ligase_N"/>
</dbReference>
<dbReference type="InterPro" id="IPR036615">
    <property type="entry name" value="Mur_ligase_C_dom_sf"/>
</dbReference>
<keyword evidence="7 10" id="KW-0573">Peptidoglycan synthesis</keyword>
<comment type="similarity">
    <text evidence="10">Belongs to the MurCDEF family. MurF subfamily.</text>
</comment>
<evidence type="ECO:0000259" key="13">
    <source>
        <dbReference type="Pfam" id="PF02875"/>
    </source>
</evidence>
<dbReference type="InterPro" id="IPR035911">
    <property type="entry name" value="MurE/MurF_N"/>
</dbReference>
<evidence type="ECO:0000256" key="2">
    <source>
        <dbReference type="ARBA" id="ARBA00022598"/>
    </source>
</evidence>
<dbReference type="InterPro" id="IPR051046">
    <property type="entry name" value="MurCDEF_CellWall_CoF430Synth"/>
</dbReference>
<feature type="binding site" evidence="10">
    <location>
        <begin position="97"/>
        <end position="103"/>
    </location>
    <ligand>
        <name>ATP</name>
        <dbReference type="ChEBI" id="CHEBI:30616"/>
    </ligand>
</feature>
<dbReference type="SUPFAM" id="SSF63418">
    <property type="entry name" value="MurE/MurF N-terminal domain"/>
    <property type="match status" value="1"/>
</dbReference>
<evidence type="ECO:0000313" key="15">
    <source>
        <dbReference type="EMBL" id="SEM02012.1"/>
    </source>
</evidence>
<evidence type="ECO:0000256" key="4">
    <source>
        <dbReference type="ARBA" id="ARBA00022741"/>
    </source>
</evidence>
<gene>
    <name evidence="10" type="primary">murF</name>
    <name evidence="15" type="ORF">SAMN04487910_3939</name>
</gene>
<dbReference type="GO" id="GO:0005737">
    <property type="term" value="C:cytoplasm"/>
    <property type="evidence" value="ECO:0007669"/>
    <property type="project" value="UniProtKB-SubCell"/>
</dbReference>
<evidence type="ECO:0000256" key="11">
    <source>
        <dbReference type="RuleBase" id="RU004136"/>
    </source>
</evidence>
<comment type="function">
    <text evidence="10 11">Involved in cell wall formation. Catalyzes the final step in the synthesis of UDP-N-acetylmuramoyl-pentapeptide, the precursor of murein.</text>
</comment>
<evidence type="ECO:0000259" key="12">
    <source>
        <dbReference type="Pfam" id="PF01225"/>
    </source>
</evidence>
<evidence type="ECO:0000256" key="8">
    <source>
        <dbReference type="ARBA" id="ARBA00023306"/>
    </source>
</evidence>
<dbReference type="GO" id="GO:0047480">
    <property type="term" value="F:UDP-N-acetylmuramoyl-tripeptide-D-alanyl-D-alanine ligase activity"/>
    <property type="evidence" value="ECO:0007669"/>
    <property type="project" value="UniProtKB-UniRule"/>
</dbReference>
<sequence>MDITDLHKLFLKSNGICTDTRKIKNNNLFFALKGDNFNGNTYAKQAIEKGALYAIIDDEKFAVSEQYILVNDTLKTLQNLAKHHREYLNIPIIALTGSNGKTTTKELINCVLSSSYQTTATSGNLNNHIGVPLTLLSMNKNTEIGIVEMGANHQKEIEFLCKIACPDFGYITNIGKAHLEGFGSLEGVLKGKTELYRHLKKHNKLIFLNTEDTKLSKAAEGIKTYTFSQTQESDITIQLKDVNPMVSVLLENKDIHSHLIGSYNFTNISAAIAIGFYFKINTEKIKTAIESYIPSNNRSQIIQKKESTIILDAYNANPSSMSVAIDNFHSLDYKNKTVFLGDMFELGDTASDEHQKIAEKTIQTSFNTIYLIGHNFFETSITDPRIIKYRSFEALKENEPFSNIKDAILIKGSRGMKLERILDLIK</sequence>
<evidence type="ECO:0000313" key="16">
    <source>
        <dbReference type="Proteomes" id="UP000198521"/>
    </source>
</evidence>
<evidence type="ECO:0000256" key="3">
    <source>
        <dbReference type="ARBA" id="ARBA00022618"/>
    </source>
</evidence>
<feature type="domain" description="Mur ligase C-terminal" evidence="13">
    <location>
        <begin position="298"/>
        <end position="386"/>
    </location>
</feature>
<dbReference type="GO" id="GO:0005524">
    <property type="term" value="F:ATP binding"/>
    <property type="evidence" value="ECO:0007669"/>
    <property type="project" value="UniProtKB-UniRule"/>
</dbReference>
<feature type="domain" description="Mur ligase central" evidence="14">
    <location>
        <begin position="96"/>
        <end position="274"/>
    </location>
</feature>
<dbReference type="GO" id="GO:0008360">
    <property type="term" value="P:regulation of cell shape"/>
    <property type="evidence" value="ECO:0007669"/>
    <property type="project" value="UniProtKB-KW"/>
</dbReference>
<organism evidence="15 16">
    <name type="scientific">Aquimarina amphilecti</name>
    <dbReference type="NCBI Taxonomy" id="1038014"/>
    <lineage>
        <taxon>Bacteria</taxon>
        <taxon>Pseudomonadati</taxon>
        <taxon>Bacteroidota</taxon>
        <taxon>Flavobacteriia</taxon>
        <taxon>Flavobacteriales</taxon>
        <taxon>Flavobacteriaceae</taxon>
        <taxon>Aquimarina</taxon>
    </lineage>
</organism>
<dbReference type="OrthoDB" id="9801978at2"/>
<proteinExistence type="inferred from homology"/>
<dbReference type="UniPathway" id="UPA00219"/>
<dbReference type="InterPro" id="IPR005863">
    <property type="entry name" value="UDP-N-AcMur_synth"/>
</dbReference>